<feature type="transmembrane region" description="Helical" evidence="11">
    <location>
        <begin position="138"/>
        <end position="155"/>
    </location>
</feature>
<comment type="subcellular location">
    <subcellularLocation>
        <location evidence="2">Membrane</location>
        <topology evidence="2">Multi-pass membrane protein</topology>
    </subcellularLocation>
</comment>
<keyword evidence="8 11" id="KW-1133">Transmembrane helix</keyword>
<evidence type="ECO:0000313" key="13">
    <source>
        <dbReference type="EMBL" id="KLO06405.1"/>
    </source>
</evidence>
<keyword evidence="10 11" id="KW-0472">Membrane</keyword>
<evidence type="ECO:0000256" key="6">
    <source>
        <dbReference type="ARBA" id="ARBA00022723"/>
    </source>
</evidence>
<dbReference type="GO" id="GO:0140575">
    <property type="term" value="F:transmembrane monodehydroascorbate reductase activity"/>
    <property type="evidence" value="ECO:0007669"/>
    <property type="project" value="InterPro"/>
</dbReference>
<dbReference type="AlphaFoldDB" id="A0A0H2R3Q7"/>
<evidence type="ECO:0000256" key="10">
    <source>
        <dbReference type="ARBA" id="ARBA00023136"/>
    </source>
</evidence>
<keyword evidence="3" id="KW-0813">Transport</keyword>
<comment type="cofactor">
    <cofactor evidence="1">
        <name>heme b</name>
        <dbReference type="ChEBI" id="CHEBI:60344"/>
    </cofactor>
</comment>
<accession>A0A0H2R3Q7</accession>
<feature type="domain" description="Cytochrome b561" evidence="12">
    <location>
        <begin position="22"/>
        <end position="155"/>
    </location>
</feature>
<dbReference type="PANTHER" id="PTHR15422:SF45">
    <property type="entry name" value="CYTOCHROME B561 DOMAIN-CONTAINING PROTEIN"/>
    <property type="match status" value="1"/>
</dbReference>
<evidence type="ECO:0000256" key="7">
    <source>
        <dbReference type="ARBA" id="ARBA00022982"/>
    </source>
</evidence>
<evidence type="ECO:0000256" key="9">
    <source>
        <dbReference type="ARBA" id="ARBA00023004"/>
    </source>
</evidence>
<feature type="transmembrane region" description="Helical" evidence="11">
    <location>
        <begin position="167"/>
        <end position="187"/>
    </location>
</feature>
<dbReference type="Gene3D" id="1.20.120.1770">
    <property type="match status" value="1"/>
</dbReference>
<dbReference type="OrthoDB" id="432881at2759"/>
<evidence type="ECO:0000256" key="5">
    <source>
        <dbReference type="ARBA" id="ARBA00022692"/>
    </source>
</evidence>
<keyword evidence="4" id="KW-0349">Heme</keyword>
<keyword evidence="6" id="KW-0479">Metal-binding</keyword>
<dbReference type="SMART" id="SM00665">
    <property type="entry name" value="B561"/>
    <property type="match status" value="1"/>
</dbReference>
<feature type="transmembrane region" description="Helical" evidence="11">
    <location>
        <begin position="20"/>
        <end position="41"/>
    </location>
</feature>
<protein>
    <recommendedName>
        <fullName evidence="12">Cytochrome b561 domain-containing protein</fullName>
    </recommendedName>
</protein>
<gene>
    <name evidence="13" type="ORF">SCHPADRAFT_691481</name>
</gene>
<evidence type="ECO:0000256" key="4">
    <source>
        <dbReference type="ARBA" id="ARBA00022617"/>
    </source>
</evidence>
<organism evidence="13 14">
    <name type="scientific">Schizopora paradoxa</name>
    <dbReference type="NCBI Taxonomy" id="27342"/>
    <lineage>
        <taxon>Eukaryota</taxon>
        <taxon>Fungi</taxon>
        <taxon>Dikarya</taxon>
        <taxon>Basidiomycota</taxon>
        <taxon>Agaricomycotina</taxon>
        <taxon>Agaricomycetes</taxon>
        <taxon>Hymenochaetales</taxon>
        <taxon>Schizoporaceae</taxon>
        <taxon>Schizopora</taxon>
    </lineage>
</organism>
<keyword evidence="14" id="KW-1185">Reference proteome</keyword>
<dbReference type="InterPro" id="IPR006593">
    <property type="entry name" value="Cyt_b561/ferric_Rdtase_TM"/>
</dbReference>
<dbReference type="InterPro" id="IPR045150">
    <property type="entry name" value="CYB561D1/2"/>
</dbReference>
<evidence type="ECO:0000259" key="12">
    <source>
        <dbReference type="SMART" id="SM00665"/>
    </source>
</evidence>
<proteinExistence type="predicted"/>
<evidence type="ECO:0000256" key="8">
    <source>
        <dbReference type="ARBA" id="ARBA00022989"/>
    </source>
</evidence>
<dbReference type="GO" id="GO:0016020">
    <property type="term" value="C:membrane"/>
    <property type="evidence" value="ECO:0007669"/>
    <property type="project" value="UniProtKB-SubCell"/>
</dbReference>
<dbReference type="GO" id="GO:0046872">
    <property type="term" value="F:metal ion binding"/>
    <property type="evidence" value="ECO:0007669"/>
    <property type="project" value="UniProtKB-KW"/>
</dbReference>
<dbReference type="Proteomes" id="UP000053477">
    <property type="component" value="Unassembled WGS sequence"/>
</dbReference>
<evidence type="ECO:0000256" key="3">
    <source>
        <dbReference type="ARBA" id="ARBA00022448"/>
    </source>
</evidence>
<sequence>MMICAWFSTLWATPSPRIWIALHAPLTSLALFFFGCGILTLQTTSFDDLEEKKRGLVRHQLFMLVPGVSSLVLGFAAIWFHKESGSGKHWTTWHAIFGIVALSSLALHLVFGASSVWFKGRAFGGEDKAKSVWKYHRFAGYLLYGLFLVTAYLGGTYSNFYTKRAHLLVRFVGFTLTPLIAAIAICARIRLGKMKNLI</sequence>
<name>A0A0H2R3Q7_9AGAM</name>
<evidence type="ECO:0000313" key="14">
    <source>
        <dbReference type="Proteomes" id="UP000053477"/>
    </source>
</evidence>
<evidence type="ECO:0000256" key="2">
    <source>
        <dbReference type="ARBA" id="ARBA00004141"/>
    </source>
</evidence>
<dbReference type="InParanoid" id="A0A0H2R3Q7"/>
<keyword evidence="5 11" id="KW-0812">Transmembrane</keyword>
<feature type="transmembrane region" description="Helical" evidence="11">
    <location>
        <begin position="61"/>
        <end position="81"/>
    </location>
</feature>
<evidence type="ECO:0000256" key="1">
    <source>
        <dbReference type="ARBA" id="ARBA00001970"/>
    </source>
</evidence>
<keyword evidence="7" id="KW-0249">Electron transport</keyword>
<evidence type="ECO:0000256" key="11">
    <source>
        <dbReference type="SAM" id="Phobius"/>
    </source>
</evidence>
<keyword evidence="9" id="KW-0408">Iron</keyword>
<dbReference type="Pfam" id="PF03188">
    <property type="entry name" value="Cytochrom_B561"/>
    <property type="match status" value="1"/>
</dbReference>
<feature type="transmembrane region" description="Helical" evidence="11">
    <location>
        <begin position="93"/>
        <end position="118"/>
    </location>
</feature>
<dbReference type="PANTHER" id="PTHR15422">
    <property type="entry name" value="OS05G0565100 PROTEIN"/>
    <property type="match status" value="1"/>
</dbReference>
<dbReference type="EMBL" id="KQ086210">
    <property type="protein sequence ID" value="KLO06405.1"/>
    <property type="molecule type" value="Genomic_DNA"/>
</dbReference>
<reference evidence="13 14" key="1">
    <citation type="submission" date="2015-04" db="EMBL/GenBank/DDBJ databases">
        <title>Complete genome sequence of Schizopora paradoxa KUC8140, a cosmopolitan wood degrader in East Asia.</title>
        <authorList>
            <consortium name="DOE Joint Genome Institute"/>
            <person name="Min B."/>
            <person name="Park H."/>
            <person name="Jang Y."/>
            <person name="Kim J.-J."/>
            <person name="Kim K.H."/>
            <person name="Pangilinan J."/>
            <person name="Lipzen A."/>
            <person name="Riley R."/>
            <person name="Grigoriev I.V."/>
            <person name="Spatafora J.W."/>
            <person name="Choi I.-G."/>
        </authorList>
    </citation>
    <scope>NUCLEOTIDE SEQUENCE [LARGE SCALE GENOMIC DNA]</scope>
    <source>
        <strain evidence="13 14">KUC8140</strain>
    </source>
</reference>